<dbReference type="RefSeq" id="WP_115453073.1">
    <property type="nucleotide sequence ID" value="NZ_QNQT01000008.1"/>
</dbReference>
<dbReference type="InterPro" id="IPR006439">
    <property type="entry name" value="HAD-SF_hydro_IA"/>
</dbReference>
<keyword evidence="2" id="KW-1185">Reference proteome</keyword>
<dbReference type="CDD" id="cd04305">
    <property type="entry name" value="HAD_Neu5Ac-Pase_like"/>
    <property type="match status" value="1"/>
</dbReference>
<proteinExistence type="predicted"/>
<organism evidence="1 2">
    <name type="scientific">Neobacillus piezotolerans</name>
    <dbReference type="NCBI Taxonomy" id="2259171"/>
    <lineage>
        <taxon>Bacteria</taxon>
        <taxon>Bacillati</taxon>
        <taxon>Bacillota</taxon>
        <taxon>Bacilli</taxon>
        <taxon>Bacillales</taxon>
        <taxon>Bacillaceae</taxon>
        <taxon>Neobacillus</taxon>
    </lineage>
</organism>
<dbReference type="Gene3D" id="3.40.50.1000">
    <property type="entry name" value="HAD superfamily/HAD-like"/>
    <property type="match status" value="1"/>
</dbReference>
<reference evidence="1 2" key="1">
    <citation type="submission" date="2018-07" db="EMBL/GenBank/DDBJ databases">
        <title>Bacillus sp. YLB-04 draft genome sequence.</title>
        <authorList>
            <person name="Yu L."/>
            <person name="Tang X."/>
        </authorList>
    </citation>
    <scope>NUCLEOTIDE SEQUENCE [LARGE SCALE GENOMIC DNA]</scope>
    <source>
        <strain evidence="1 2">YLB-04</strain>
    </source>
</reference>
<dbReference type="GO" id="GO:0008253">
    <property type="term" value="F:5'-nucleotidase activity"/>
    <property type="evidence" value="ECO:0007669"/>
    <property type="project" value="InterPro"/>
</dbReference>
<dbReference type="PANTHER" id="PTHR47478">
    <property type="match status" value="1"/>
</dbReference>
<gene>
    <name evidence="1" type="ORF">DRW41_16250</name>
</gene>
<dbReference type="SUPFAM" id="SSF56784">
    <property type="entry name" value="HAD-like"/>
    <property type="match status" value="1"/>
</dbReference>
<dbReference type="EMBL" id="QNQT01000008">
    <property type="protein sequence ID" value="RDU35695.1"/>
    <property type="molecule type" value="Genomic_DNA"/>
</dbReference>
<dbReference type="NCBIfam" id="TIGR02254">
    <property type="entry name" value="YjjG_YfnB"/>
    <property type="match status" value="1"/>
</dbReference>
<dbReference type="OrthoDB" id="9802350at2"/>
<dbReference type="Pfam" id="PF00702">
    <property type="entry name" value="Hydrolase"/>
    <property type="match status" value="1"/>
</dbReference>
<dbReference type="AlphaFoldDB" id="A0A3D8GMI1"/>
<name>A0A3D8GMI1_9BACI</name>
<accession>A0A3D8GMI1</accession>
<dbReference type="SFLD" id="SFLDS00003">
    <property type="entry name" value="Haloacid_Dehalogenase"/>
    <property type="match status" value="1"/>
</dbReference>
<dbReference type="InterPro" id="IPR023198">
    <property type="entry name" value="PGP-like_dom2"/>
</dbReference>
<evidence type="ECO:0000313" key="1">
    <source>
        <dbReference type="EMBL" id="RDU35695.1"/>
    </source>
</evidence>
<dbReference type="SFLD" id="SFLDG01129">
    <property type="entry name" value="C1.5:_HAD__Beta-PGM__Phosphata"/>
    <property type="match status" value="1"/>
</dbReference>
<dbReference type="Gene3D" id="1.10.150.240">
    <property type="entry name" value="Putative phosphatase, domain 2"/>
    <property type="match status" value="1"/>
</dbReference>
<dbReference type="Proteomes" id="UP000257144">
    <property type="component" value="Unassembled WGS sequence"/>
</dbReference>
<dbReference type="InterPro" id="IPR052550">
    <property type="entry name" value="Pyrimidine_5'-ntase_YjjG"/>
</dbReference>
<dbReference type="PANTHER" id="PTHR47478:SF1">
    <property type="entry name" value="PYRIMIDINE 5'-NUCLEOTIDASE YJJG"/>
    <property type="match status" value="1"/>
</dbReference>
<dbReference type="InterPro" id="IPR036412">
    <property type="entry name" value="HAD-like_sf"/>
</dbReference>
<evidence type="ECO:0000313" key="2">
    <source>
        <dbReference type="Proteomes" id="UP000257144"/>
    </source>
</evidence>
<dbReference type="SFLD" id="SFLDG01135">
    <property type="entry name" value="C1.5.6:_HAD__Beta-PGM__Phospha"/>
    <property type="match status" value="1"/>
</dbReference>
<dbReference type="InterPro" id="IPR023214">
    <property type="entry name" value="HAD_sf"/>
</dbReference>
<comment type="caution">
    <text evidence="1">The sequence shown here is derived from an EMBL/GenBank/DDBJ whole genome shotgun (WGS) entry which is preliminary data.</text>
</comment>
<protein>
    <submittedName>
        <fullName evidence="1">Noncanonical pyrimidine nucleotidase, YjjG family</fullName>
    </submittedName>
</protein>
<dbReference type="NCBIfam" id="TIGR01549">
    <property type="entry name" value="HAD-SF-IA-v1"/>
    <property type="match status" value="1"/>
</dbReference>
<sequence>MKMYKTLLFDVDDTLLDFAAAEKIALEMLLEGQKVKVTPEIKELYKKVNSGLWAAFEEGKLSRDEVLNSRFSHFFQEIGHEVDGALLEVSYRSYLDEGHDLLDGALELVTDLQGRFDLYIVTNGVSRTQYRRLQDSGLLPLFKGIFISEETGYQKPMKEFFDFVFSRIPEISLEETLIIGDSLSSDIKGGNQAGIDTCWFNPLMKANRTGIAPTYEIHSLAELYRILGVEVAKE</sequence>
<dbReference type="InterPro" id="IPR011951">
    <property type="entry name" value="HAD-SF_hydro_IA_YjjG/PynA"/>
</dbReference>